<keyword evidence="10" id="KW-1185">Reference proteome</keyword>
<organism evidence="9 10">
    <name type="scientific">Goodfellowiella coeruleoviolacea</name>
    <dbReference type="NCBI Taxonomy" id="334858"/>
    <lineage>
        <taxon>Bacteria</taxon>
        <taxon>Bacillati</taxon>
        <taxon>Actinomycetota</taxon>
        <taxon>Actinomycetes</taxon>
        <taxon>Pseudonocardiales</taxon>
        <taxon>Pseudonocardiaceae</taxon>
        <taxon>Goodfellowiella</taxon>
    </lineage>
</organism>
<evidence type="ECO:0000256" key="4">
    <source>
        <dbReference type="ARBA" id="ARBA00022692"/>
    </source>
</evidence>
<feature type="transmembrane region" description="Helical" evidence="7">
    <location>
        <begin position="116"/>
        <end position="137"/>
    </location>
</feature>
<comment type="caution">
    <text evidence="9">The sequence shown here is derived from an EMBL/GenBank/DDBJ whole genome shotgun (WGS) entry which is preliminary data.</text>
</comment>
<dbReference type="PANTHER" id="PTHR43386">
    <property type="entry name" value="OLIGOPEPTIDE TRANSPORT SYSTEM PERMEASE PROTEIN APPC"/>
    <property type="match status" value="1"/>
</dbReference>
<keyword evidence="3" id="KW-1003">Cell membrane</keyword>
<sequence>MSAPALSPLSRRIPWPVLFPAAVLAVLLLAALAPQVLSTVDPQAMDFRQALRPPAPGHPFGTDQLGRDVYARTVHAARVSLAVGVGATAIGFLVGSVLGLLAAVLSRVVDAVLMRVVDILLAFPGLLLALVCIAVLGPGPVNSAVAIGVASVPQYARLVRAQAQVLRGSGFVEAARTLGQGRMTVALRHILPNALAPLTVLATLGVGTAIIAGAGLSFIGLGTAPPTPEWGAMLAEGRNLLGRAWWVVVFPGLCVTAAAICVTVLGRHWQAALEGRGRA</sequence>
<evidence type="ECO:0000256" key="7">
    <source>
        <dbReference type="RuleBase" id="RU363032"/>
    </source>
</evidence>
<evidence type="ECO:0000256" key="6">
    <source>
        <dbReference type="ARBA" id="ARBA00023136"/>
    </source>
</evidence>
<feature type="domain" description="ABC transmembrane type-1" evidence="8">
    <location>
        <begin position="77"/>
        <end position="266"/>
    </location>
</feature>
<accession>A0AAE3GGE6</accession>
<dbReference type="InterPro" id="IPR000515">
    <property type="entry name" value="MetI-like"/>
</dbReference>
<dbReference type="CDD" id="cd06261">
    <property type="entry name" value="TM_PBP2"/>
    <property type="match status" value="1"/>
</dbReference>
<evidence type="ECO:0000313" key="10">
    <source>
        <dbReference type="Proteomes" id="UP001206128"/>
    </source>
</evidence>
<dbReference type="InterPro" id="IPR050366">
    <property type="entry name" value="BP-dependent_transpt_permease"/>
</dbReference>
<keyword evidence="4 7" id="KW-0812">Transmembrane</keyword>
<comment type="similarity">
    <text evidence="7">Belongs to the binding-protein-dependent transport system permease family.</text>
</comment>
<dbReference type="AlphaFoldDB" id="A0AAE3GGE6"/>
<evidence type="ECO:0000313" key="9">
    <source>
        <dbReference type="EMBL" id="MCP2167792.1"/>
    </source>
</evidence>
<dbReference type="RefSeq" id="WP_253775003.1">
    <property type="nucleotide sequence ID" value="NZ_JAMTCK010000011.1"/>
</dbReference>
<evidence type="ECO:0000256" key="3">
    <source>
        <dbReference type="ARBA" id="ARBA00022475"/>
    </source>
</evidence>
<feature type="transmembrane region" description="Helical" evidence="7">
    <location>
        <begin position="198"/>
        <end position="224"/>
    </location>
</feature>
<evidence type="ECO:0000256" key="5">
    <source>
        <dbReference type="ARBA" id="ARBA00022989"/>
    </source>
</evidence>
<dbReference type="Gene3D" id="1.10.3720.10">
    <property type="entry name" value="MetI-like"/>
    <property type="match status" value="1"/>
</dbReference>
<evidence type="ECO:0000256" key="2">
    <source>
        <dbReference type="ARBA" id="ARBA00022448"/>
    </source>
</evidence>
<dbReference type="GO" id="GO:0005886">
    <property type="term" value="C:plasma membrane"/>
    <property type="evidence" value="ECO:0007669"/>
    <property type="project" value="UniProtKB-SubCell"/>
</dbReference>
<evidence type="ECO:0000256" key="1">
    <source>
        <dbReference type="ARBA" id="ARBA00004651"/>
    </source>
</evidence>
<name>A0AAE3GGE6_9PSEU</name>
<feature type="transmembrane region" description="Helical" evidence="7">
    <location>
        <begin position="244"/>
        <end position="266"/>
    </location>
</feature>
<keyword evidence="2 7" id="KW-0813">Transport</keyword>
<dbReference type="Proteomes" id="UP001206128">
    <property type="component" value="Unassembled WGS sequence"/>
</dbReference>
<reference evidence="9" key="1">
    <citation type="submission" date="2022-06" db="EMBL/GenBank/DDBJ databases">
        <title>Genomic Encyclopedia of Archaeal and Bacterial Type Strains, Phase II (KMG-II): from individual species to whole genera.</title>
        <authorList>
            <person name="Goeker M."/>
        </authorList>
    </citation>
    <scope>NUCLEOTIDE SEQUENCE</scope>
    <source>
        <strain evidence="9">DSM 43935</strain>
    </source>
</reference>
<protein>
    <submittedName>
        <fullName evidence="9">Peptide/nickel transport system permease protein</fullName>
    </submittedName>
</protein>
<keyword evidence="5 7" id="KW-1133">Transmembrane helix</keyword>
<dbReference type="SUPFAM" id="SSF161098">
    <property type="entry name" value="MetI-like"/>
    <property type="match status" value="1"/>
</dbReference>
<dbReference type="Pfam" id="PF00528">
    <property type="entry name" value="BPD_transp_1"/>
    <property type="match status" value="1"/>
</dbReference>
<dbReference type="InterPro" id="IPR035906">
    <property type="entry name" value="MetI-like_sf"/>
</dbReference>
<dbReference type="PROSITE" id="PS50928">
    <property type="entry name" value="ABC_TM1"/>
    <property type="match status" value="1"/>
</dbReference>
<dbReference type="GO" id="GO:0055085">
    <property type="term" value="P:transmembrane transport"/>
    <property type="evidence" value="ECO:0007669"/>
    <property type="project" value="InterPro"/>
</dbReference>
<gene>
    <name evidence="9" type="ORF">LX83_004665</name>
</gene>
<proteinExistence type="inferred from homology"/>
<feature type="transmembrane region" description="Helical" evidence="7">
    <location>
        <begin position="79"/>
        <end position="104"/>
    </location>
</feature>
<comment type="subcellular location">
    <subcellularLocation>
        <location evidence="1 7">Cell membrane</location>
        <topology evidence="1 7">Multi-pass membrane protein</topology>
    </subcellularLocation>
</comment>
<evidence type="ECO:0000259" key="8">
    <source>
        <dbReference type="PROSITE" id="PS50928"/>
    </source>
</evidence>
<dbReference type="PANTHER" id="PTHR43386:SF25">
    <property type="entry name" value="PEPTIDE ABC TRANSPORTER PERMEASE PROTEIN"/>
    <property type="match status" value="1"/>
</dbReference>
<dbReference type="EMBL" id="JAMTCK010000011">
    <property type="protein sequence ID" value="MCP2167792.1"/>
    <property type="molecule type" value="Genomic_DNA"/>
</dbReference>
<keyword evidence="6 7" id="KW-0472">Membrane</keyword>